<feature type="transmembrane region" description="Helical" evidence="1">
    <location>
        <begin position="249"/>
        <end position="268"/>
    </location>
</feature>
<feature type="transmembrane region" description="Helical" evidence="1">
    <location>
        <begin position="323"/>
        <end position="345"/>
    </location>
</feature>
<feature type="transmembrane region" description="Helical" evidence="1">
    <location>
        <begin position="21"/>
        <end position="40"/>
    </location>
</feature>
<feature type="transmembrane region" description="Helical" evidence="1">
    <location>
        <begin position="280"/>
        <end position="303"/>
    </location>
</feature>
<feature type="transmembrane region" description="Helical" evidence="1">
    <location>
        <begin position="387"/>
        <end position="408"/>
    </location>
</feature>
<keyword evidence="1" id="KW-1133">Transmembrane helix</keyword>
<gene>
    <name evidence="2" type="ORF">SAMN04487941_0098</name>
</gene>
<organism evidence="2 3">
    <name type="scientific">Pontibacter akesuensis</name>
    <dbReference type="NCBI Taxonomy" id="388950"/>
    <lineage>
        <taxon>Bacteria</taxon>
        <taxon>Pseudomonadati</taxon>
        <taxon>Bacteroidota</taxon>
        <taxon>Cytophagia</taxon>
        <taxon>Cytophagales</taxon>
        <taxon>Hymenobacteraceae</taxon>
        <taxon>Pontibacter</taxon>
    </lineage>
</organism>
<proteinExistence type="predicted"/>
<feature type="transmembrane region" description="Helical" evidence="1">
    <location>
        <begin position="164"/>
        <end position="181"/>
    </location>
</feature>
<protein>
    <submittedName>
        <fullName evidence="2">Uncharacterized protein</fullName>
    </submittedName>
</protein>
<dbReference type="OrthoDB" id="942886at2"/>
<feature type="transmembrane region" description="Helical" evidence="1">
    <location>
        <begin position="131"/>
        <end position="152"/>
    </location>
</feature>
<evidence type="ECO:0000256" key="1">
    <source>
        <dbReference type="SAM" id="Phobius"/>
    </source>
</evidence>
<feature type="transmembrane region" description="Helical" evidence="1">
    <location>
        <begin position="414"/>
        <end position="434"/>
    </location>
</feature>
<evidence type="ECO:0000313" key="2">
    <source>
        <dbReference type="EMBL" id="SFV02327.1"/>
    </source>
</evidence>
<dbReference type="AlphaFoldDB" id="A0A1I7KY20"/>
<name>A0A1I7KY20_9BACT</name>
<sequence>MDLIVFCWRARIRSFFGERHLKNVLLLILGVLAAGGYSWLFTYLLNLAHENKFASGTDEVLAYSNLFLLAIIILKGFFPAYVPKANLINQIYPLSALQRFRAELLVELVSPFYFVALNFLVLLFLSSPHYTVLHLLQSILVLLTAHVTLRSLQVLVERRTRWRSANFYSAAVMAAAFIALQARMPMFKATSDWLMLVVHMAALGFFLGANFLLELAAAEPRRKIVEHSTDARRSINWRLLRNHKLVKQMLLFGLAFKVILLGLDAFAYTSKGQHVLDEIATLWLFAGPIIVYSYVFNNLWGFYRNLWLTIERSSNKAKDLVRVTLQLLRLPLLLDAAVTFAYIAFFNHENALFAVVMYVGAILLLTPLSIVASIVSPKTVKGGLFSFSSKTSTLFNFLSIGLFGMLFLPLLHPILYLVYPVLIAGAMLAMVAVLKEYPKYKYKLHETHFKAA</sequence>
<feature type="transmembrane region" description="Helical" evidence="1">
    <location>
        <begin position="351"/>
        <end position="375"/>
    </location>
</feature>
<keyword evidence="3" id="KW-1185">Reference proteome</keyword>
<reference evidence="3" key="1">
    <citation type="submission" date="2016-10" db="EMBL/GenBank/DDBJ databases">
        <authorList>
            <person name="Varghese N."/>
        </authorList>
    </citation>
    <scope>NUCLEOTIDE SEQUENCE [LARGE SCALE GENOMIC DNA]</scope>
    <source>
        <strain evidence="3">DSM 18820</strain>
    </source>
</reference>
<dbReference type="Proteomes" id="UP000182491">
    <property type="component" value="Unassembled WGS sequence"/>
</dbReference>
<keyword evidence="1" id="KW-0472">Membrane</keyword>
<feature type="transmembrane region" description="Helical" evidence="1">
    <location>
        <begin position="193"/>
        <end position="213"/>
    </location>
</feature>
<evidence type="ECO:0000313" key="3">
    <source>
        <dbReference type="Proteomes" id="UP000182491"/>
    </source>
</evidence>
<feature type="transmembrane region" description="Helical" evidence="1">
    <location>
        <begin position="104"/>
        <end position="125"/>
    </location>
</feature>
<accession>A0A1I7KY20</accession>
<keyword evidence="1" id="KW-0812">Transmembrane</keyword>
<dbReference type="EMBL" id="FPCA01000012">
    <property type="protein sequence ID" value="SFV02327.1"/>
    <property type="molecule type" value="Genomic_DNA"/>
</dbReference>
<dbReference type="RefSeq" id="WP_068838764.1">
    <property type="nucleotide sequence ID" value="NZ_BMXC01000005.1"/>
</dbReference>
<feature type="transmembrane region" description="Helical" evidence="1">
    <location>
        <begin position="60"/>
        <end position="83"/>
    </location>
</feature>